<protein>
    <submittedName>
        <fullName evidence="2">Uncharacterized protein</fullName>
    </submittedName>
</protein>
<feature type="region of interest" description="Disordered" evidence="1">
    <location>
        <begin position="45"/>
        <end position="182"/>
    </location>
</feature>
<comment type="caution">
    <text evidence="2">The sequence shown here is derived from an EMBL/GenBank/DDBJ whole genome shotgun (WGS) entry which is preliminary data.</text>
</comment>
<feature type="compositionally biased region" description="Basic and acidic residues" evidence="1">
    <location>
        <begin position="152"/>
        <end position="165"/>
    </location>
</feature>
<organism evidence="2 3">
    <name type="scientific">Homarus americanus</name>
    <name type="common">American lobster</name>
    <dbReference type="NCBI Taxonomy" id="6706"/>
    <lineage>
        <taxon>Eukaryota</taxon>
        <taxon>Metazoa</taxon>
        <taxon>Ecdysozoa</taxon>
        <taxon>Arthropoda</taxon>
        <taxon>Crustacea</taxon>
        <taxon>Multicrustacea</taxon>
        <taxon>Malacostraca</taxon>
        <taxon>Eumalacostraca</taxon>
        <taxon>Eucarida</taxon>
        <taxon>Decapoda</taxon>
        <taxon>Pleocyemata</taxon>
        <taxon>Astacidea</taxon>
        <taxon>Nephropoidea</taxon>
        <taxon>Nephropidae</taxon>
        <taxon>Homarus</taxon>
    </lineage>
</organism>
<evidence type="ECO:0000313" key="3">
    <source>
        <dbReference type="Proteomes" id="UP000747542"/>
    </source>
</evidence>
<reference evidence="2" key="1">
    <citation type="journal article" date="2021" name="Sci. Adv.">
        <title>The American lobster genome reveals insights on longevity, neural, and immune adaptations.</title>
        <authorList>
            <person name="Polinski J.M."/>
            <person name="Zimin A.V."/>
            <person name="Clark K.F."/>
            <person name="Kohn A.B."/>
            <person name="Sadowski N."/>
            <person name="Timp W."/>
            <person name="Ptitsyn A."/>
            <person name="Khanna P."/>
            <person name="Romanova D.Y."/>
            <person name="Williams P."/>
            <person name="Greenwood S.J."/>
            <person name="Moroz L.L."/>
            <person name="Walt D.R."/>
            <person name="Bodnar A.G."/>
        </authorList>
    </citation>
    <scope>NUCLEOTIDE SEQUENCE</scope>
    <source>
        <strain evidence="2">GMGI-L3</strain>
    </source>
</reference>
<feature type="compositionally biased region" description="Acidic residues" evidence="1">
    <location>
        <begin position="1"/>
        <end position="11"/>
    </location>
</feature>
<accession>A0A8J5JPQ0</accession>
<evidence type="ECO:0000256" key="1">
    <source>
        <dbReference type="SAM" id="MobiDB-lite"/>
    </source>
</evidence>
<dbReference type="AlphaFoldDB" id="A0A8J5JPQ0"/>
<feature type="region of interest" description="Disordered" evidence="1">
    <location>
        <begin position="1"/>
        <end position="24"/>
    </location>
</feature>
<dbReference type="EMBL" id="JAHLQT010028808">
    <property type="protein sequence ID" value="KAG7161776.1"/>
    <property type="molecule type" value="Genomic_DNA"/>
</dbReference>
<sequence length="182" mass="20357">MRTIEEVDDPLEGPSGLQQQRRWAPALGSDSDFTCDGAALCAADAEEPPSVSYEPPMTRGASRTLATPSVPAQSLAEGRREERELESQRKRRQCQSADSQSKALARQHETEEEAVDRRLRNAALTTRAREHEAEEEAEDRRRKDAASTAQAREAERHARLRRELPQRSALFYDASAYTAPPN</sequence>
<proteinExistence type="predicted"/>
<feature type="compositionally biased region" description="Basic and acidic residues" evidence="1">
    <location>
        <begin position="77"/>
        <end position="88"/>
    </location>
</feature>
<feature type="compositionally biased region" description="Basic and acidic residues" evidence="1">
    <location>
        <begin position="127"/>
        <end position="145"/>
    </location>
</feature>
<keyword evidence="3" id="KW-1185">Reference proteome</keyword>
<name>A0A8J5JPQ0_HOMAM</name>
<evidence type="ECO:0000313" key="2">
    <source>
        <dbReference type="EMBL" id="KAG7161776.1"/>
    </source>
</evidence>
<dbReference type="Proteomes" id="UP000747542">
    <property type="component" value="Unassembled WGS sequence"/>
</dbReference>
<gene>
    <name evidence="2" type="ORF">Hamer_G007421</name>
</gene>